<feature type="domain" description="Tyr recombinase" evidence="6">
    <location>
        <begin position="110"/>
        <end position="300"/>
    </location>
</feature>
<evidence type="ECO:0000313" key="8">
    <source>
        <dbReference type="EMBL" id="PIR88687.1"/>
    </source>
</evidence>
<dbReference type="SUPFAM" id="SSF56349">
    <property type="entry name" value="DNA breaking-rejoining enzymes"/>
    <property type="match status" value="1"/>
</dbReference>
<dbReference type="PROSITE" id="PS51900">
    <property type="entry name" value="CB"/>
    <property type="match status" value="1"/>
</dbReference>
<name>A0A2H0UQL8_9BACT</name>
<dbReference type="CDD" id="cd00798">
    <property type="entry name" value="INT_XerDC_C"/>
    <property type="match status" value="1"/>
</dbReference>
<dbReference type="PANTHER" id="PTHR30349:SF41">
    <property type="entry name" value="INTEGRASE_RECOMBINASE PROTEIN MJ0367-RELATED"/>
    <property type="match status" value="1"/>
</dbReference>
<evidence type="ECO:0000256" key="5">
    <source>
        <dbReference type="PROSITE-ProRule" id="PRU01248"/>
    </source>
</evidence>
<dbReference type="GO" id="GO:0006310">
    <property type="term" value="P:DNA recombination"/>
    <property type="evidence" value="ECO:0007669"/>
    <property type="project" value="UniProtKB-KW"/>
</dbReference>
<dbReference type="PROSITE" id="PS51898">
    <property type="entry name" value="TYR_RECOMBINASE"/>
    <property type="match status" value="1"/>
</dbReference>
<evidence type="ECO:0000259" key="7">
    <source>
        <dbReference type="PROSITE" id="PS51900"/>
    </source>
</evidence>
<dbReference type="EMBL" id="PFBB01000011">
    <property type="protein sequence ID" value="PIR88687.1"/>
    <property type="molecule type" value="Genomic_DNA"/>
</dbReference>
<dbReference type="PANTHER" id="PTHR30349">
    <property type="entry name" value="PHAGE INTEGRASE-RELATED"/>
    <property type="match status" value="1"/>
</dbReference>
<proteinExistence type="inferred from homology"/>
<dbReference type="InterPro" id="IPR011010">
    <property type="entry name" value="DNA_brk_join_enz"/>
</dbReference>
<comment type="caution">
    <text evidence="8">The sequence shown here is derived from an EMBL/GenBank/DDBJ whole genome shotgun (WGS) entry which is preliminary data.</text>
</comment>
<evidence type="ECO:0000313" key="9">
    <source>
        <dbReference type="Proteomes" id="UP000229615"/>
    </source>
</evidence>
<dbReference type="Gene3D" id="1.10.150.130">
    <property type="match status" value="1"/>
</dbReference>
<evidence type="ECO:0008006" key="10">
    <source>
        <dbReference type="Google" id="ProtNLM"/>
    </source>
</evidence>
<protein>
    <recommendedName>
        <fullName evidence="10">Tyrosine recombinase XerC</fullName>
    </recommendedName>
</protein>
<keyword evidence="2" id="KW-0229">DNA integration</keyword>
<dbReference type="InterPro" id="IPR013762">
    <property type="entry name" value="Integrase-like_cat_sf"/>
</dbReference>
<dbReference type="InterPro" id="IPR002104">
    <property type="entry name" value="Integrase_catalytic"/>
</dbReference>
<evidence type="ECO:0000259" key="6">
    <source>
        <dbReference type="PROSITE" id="PS51898"/>
    </source>
</evidence>
<evidence type="ECO:0000256" key="4">
    <source>
        <dbReference type="ARBA" id="ARBA00023172"/>
    </source>
</evidence>
<evidence type="ECO:0000256" key="1">
    <source>
        <dbReference type="ARBA" id="ARBA00008857"/>
    </source>
</evidence>
<dbReference type="Proteomes" id="UP000229615">
    <property type="component" value="Unassembled WGS sequence"/>
</dbReference>
<dbReference type="InterPro" id="IPR044068">
    <property type="entry name" value="CB"/>
</dbReference>
<dbReference type="Pfam" id="PF00589">
    <property type="entry name" value="Phage_integrase"/>
    <property type="match status" value="1"/>
</dbReference>
<dbReference type="InterPro" id="IPR010998">
    <property type="entry name" value="Integrase_recombinase_N"/>
</dbReference>
<evidence type="ECO:0000256" key="2">
    <source>
        <dbReference type="ARBA" id="ARBA00022908"/>
    </source>
</evidence>
<dbReference type="Pfam" id="PF02899">
    <property type="entry name" value="Phage_int_SAM_1"/>
    <property type="match status" value="1"/>
</dbReference>
<reference evidence="9" key="1">
    <citation type="submission" date="2017-09" db="EMBL/GenBank/DDBJ databases">
        <title>Depth-based differentiation of microbial function through sediment-hosted aquifers and enrichment of novel symbionts in the deep terrestrial subsurface.</title>
        <authorList>
            <person name="Probst A.J."/>
            <person name="Ladd B."/>
            <person name="Jarett J.K."/>
            <person name="Geller-Mcgrath D.E."/>
            <person name="Sieber C.M.K."/>
            <person name="Emerson J.B."/>
            <person name="Anantharaman K."/>
            <person name="Thomas B.C."/>
            <person name="Malmstrom R."/>
            <person name="Stieglmeier M."/>
            <person name="Klingl A."/>
            <person name="Woyke T."/>
            <person name="Ryan C.M."/>
            <person name="Banfield J.F."/>
        </authorList>
    </citation>
    <scope>NUCLEOTIDE SEQUENCE [LARGE SCALE GENOMIC DNA]</scope>
</reference>
<dbReference type="InterPro" id="IPR004107">
    <property type="entry name" value="Integrase_SAM-like_N"/>
</dbReference>
<dbReference type="NCBIfam" id="NF040815">
    <property type="entry name" value="recomb_XerA_Arch"/>
    <property type="match status" value="1"/>
</dbReference>
<accession>A0A2H0UQL8</accession>
<dbReference type="GO" id="GO:0003677">
    <property type="term" value="F:DNA binding"/>
    <property type="evidence" value="ECO:0007669"/>
    <property type="project" value="UniProtKB-UniRule"/>
</dbReference>
<sequence length="313" mass="36540">MKVENLLEEYLDYLEIEKNRSPLTRENYERYLRRFIEEMGLNTEKDITAAKVRQFRMKLARQSNRKGQTLKKKTQNYYVIAIRNFLKYLVKHDYNVMSPDKIELGKIPMRQIRIIEYPDLERLLKAPTGMDIRSLRDKAILELFFSTGLRLSELCNLDRYLDFGRGEVTVRGKGEKLRVVFISDGARGAIKDYLDKRTDAEEWLFVSFSGGRAPKKGKKREKVLGKITPRAVQRLVDRYAKKAGIADRVTPHKLRHLFATDLLINGADIRAVQEMLGHSSIATTQIYTHLTNKQLKDVHKSFHGRRRQQPNNT</sequence>
<keyword evidence="3 5" id="KW-0238">DNA-binding</keyword>
<comment type="similarity">
    <text evidence="1">Belongs to the 'phage' integrase family.</text>
</comment>
<dbReference type="Gene3D" id="1.10.443.10">
    <property type="entry name" value="Intergrase catalytic core"/>
    <property type="match status" value="1"/>
</dbReference>
<dbReference type="GO" id="GO:0015074">
    <property type="term" value="P:DNA integration"/>
    <property type="evidence" value="ECO:0007669"/>
    <property type="project" value="UniProtKB-KW"/>
</dbReference>
<organism evidence="8 9">
    <name type="scientific">Candidatus Harrisonbacteria bacterium CG10_big_fil_rev_8_21_14_0_10_44_23</name>
    <dbReference type="NCBI Taxonomy" id="1974585"/>
    <lineage>
        <taxon>Bacteria</taxon>
        <taxon>Candidatus Harrisoniibacteriota</taxon>
    </lineage>
</organism>
<evidence type="ECO:0000256" key="3">
    <source>
        <dbReference type="ARBA" id="ARBA00023125"/>
    </source>
</evidence>
<gene>
    <name evidence="8" type="ORF">COU09_00930</name>
</gene>
<keyword evidence="4" id="KW-0233">DNA recombination</keyword>
<dbReference type="AlphaFoldDB" id="A0A2H0UQL8"/>
<feature type="domain" description="Core-binding (CB)" evidence="7">
    <location>
        <begin position="1"/>
        <end position="90"/>
    </location>
</feature>
<dbReference type="InterPro" id="IPR050090">
    <property type="entry name" value="Tyrosine_recombinase_XerCD"/>
</dbReference>